<dbReference type="CDD" id="cd01335">
    <property type="entry name" value="Radical_SAM"/>
    <property type="match status" value="1"/>
</dbReference>
<dbReference type="InterPro" id="IPR003698">
    <property type="entry name" value="Lipoyl_synth"/>
</dbReference>
<dbReference type="AlphaFoldDB" id="A0A1D9MMI6"/>
<reference evidence="11 12" key="1">
    <citation type="submission" date="2016-10" db="EMBL/GenBank/DDBJ databases">
        <title>Actinomyces aegypiusis sp. nov., isolated from the Aegypius monachus in Qinghai Tibet Plateau China.</title>
        <authorList>
            <person name="Wang Y."/>
        </authorList>
    </citation>
    <scope>NUCLEOTIDE SEQUENCE [LARGE SCALE GENOMIC DNA]</scope>
    <source>
        <strain evidence="11 12">VUL4_3</strain>
    </source>
</reference>
<evidence type="ECO:0000256" key="7">
    <source>
        <dbReference type="ARBA" id="ARBA00047326"/>
    </source>
</evidence>
<feature type="binding site" evidence="8">
    <location>
        <position position="64"/>
    </location>
    <ligand>
        <name>[4Fe-4S] cluster</name>
        <dbReference type="ChEBI" id="CHEBI:49883"/>
        <label>1</label>
    </ligand>
</feature>
<evidence type="ECO:0000256" key="4">
    <source>
        <dbReference type="ARBA" id="ARBA00022723"/>
    </source>
</evidence>
<feature type="binding site" evidence="8">
    <location>
        <position position="85"/>
    </location>
    <ligand>
        <name>[4Fe-4S] cluster</name>
        <dbReference type="ChEBI" id="CHEBI:49883"/>
        <label>2</label>
        <note>4Fe-4S-S-AdoMet</note>
    </ligand>
</feature>
<dbReference type="Gene3D" id="3.20.20.70">
    <property type="entry name" value="Aldolase class I"/>
    <property type="match status" value="1"/>
</dbReference>
<name>A0A1D9MMI6_9ACTO</name>
<comment type="subcellular location">
    <subcellularLocation>
        <location evidence="8">Cytoplasm</location>
    </subcellularLocation>
</comment>
<gene>
    <name evidence="8" type="primary">lipA</name>
    <name evidence="11" type="ORF">BK816_08890</name>
</gene>
<keyword evidence="12" id="KW-1185">Reference proteome</keyword>
<evidence type="ECO:0000256" key="3">
    <source>
        <dbReference type="ARBA" id="ARBA00022691"/>
    </source>
</evidence>
<dbReference type="STRING" id="1912795.BK816_08890"/>
<dbReference type="InterPro" id="IPR006638">
    <property type="entry name" value="Elp3/MiaA/NifB-like_rSAM"/>
</dbReference>
<dbReference type="NCBIfam" id="NF009544">
    <property type="entry name" value="PRK12928.1"/>
    <property type="match status" value="1"/>
</dbReference>
<dbReference type="KEGG" id="avu:BK816_08890"/>
<evidence type="ECO:0000256" key="6">
    <source>
        <dbReference type="ARBA" id="ARBA00023014"/>
    </source>
</evidence>
<organism evidence="11 12">
    <name type="scientific">Boudabousia tangfeifanii</name>
    <dbReference type="NCBI Taxonomy" id="1912795"/>
    <lineage>
        <taxon>Bacteria</taxon>
        <taxon>Bacillati</taxon>
        <taxon>Actinomycetota</taxon>
        <taxon>Actinomycetes</taxon>
        <taxon>Actinomycetales</taxon>
        <taxon>Actinomycetaceae</taxon>
        <taxon>Boudabousia</taxon>
    </lineage>
</organism>
<keyword evidence="2 8" id="KW-0808">Transferase</keyword>
<dbReference type="SFLD" id="SFLDG01058">
    <property type="entry name" value="lipoyl_synthase_like"/>
    <property type="match status" value="1"/>
</dbReference>
<keyword evidence="5 8" id="KW-0408">Iron</keyword>
<dbReference type="GO" id="GO:0009249">
    <property type="term" value="P:protein lipoylation"/>
    <property type="evidence" value="ECO:0007669"/>
    <property type="project" value="UniProtKB-UniRule"/>
</dbReference>
<keyword evidence="6 8" id="KW-0411">Iron-sulfur</keyword>
<comment type="pathway">
    <text evidence="8">Protein modification; protein lipoylation via endogenous pathway; protein N(6)-(lipoyl)lysine from octanoyl-[acyl-carrier-protein]: step 2/2.</text>
</comment>
<keyword evidence="4 8" id="KW-0479">Metal-binding</keyword>
<keyword evidence="8" id="KW-0963">Cytoplasm</keyword>
<feature type="binding site" evidence="8">
    <location>
        <position position="59"/>
    </location>
    <ligand>
        <name>[4Fe-4S] cluster</name>
        <dbReference type="ChEBI" id="CHEBI:49883"/>
        <label>1</label>
    </ligand>
</feature>
<dbReference type="PROSITE" id="PS51918">
    <property type="entry name" value="RADICAL_SAM"/>
    <property type="match status" value="1"/>
</dbReference>
<dbReference type="GO" id="GO:0051539">
    <property type="term" value="F:4 iron, 4 sulfur cluster binding"/>
    <property type="evidence" value="ECO:0007669"/>
    <property type="project" value="UniProtKB-UniRule"/>
</dbReference>
<proteinExistence type="inferred from homology"/>
<evidence type="ECO:0000256" key="2">
    <source>
        <dbReference type="ARBA" id="ARBA00022679"/>
    </source>
</evidence>
<comment type="function">
    <text evidence="8">Catalyzes the radical-mediated insertion of two sulfur atoms into the C-6 and C-8 positions of the octanoyl moiety bound to the lipoyl domains of lipoate-dependent enzymes, thereby converting the octanoylated domains into lipoylated derivatives.</text>
</comment>
<feature type="region of interest" description="Disordered" evidence="9">
    <location>
        <begin position="1"/>
        <end position="21"/>
    </location>
</feature>
<dbReference type="InterPro" id="IPR013785">
    <property type="entry name" value="Aldolase_TIM"/>
</dbReference>
<evidence type="ECO:0000313" key="12">
    <source>
        <dbReference type="Proteomes" id="UP000176288"/>
    </source>
</evidence>
<evidence type="ECO:0000256" key="5">
    <source>
        <dbReference type="ARBA" id="ARBA00023004"/>
    </source>
</evidence>
<dbReference type="SFLD" id="SFLDF00271">
    <property type="entry name" value="lipoyl_synthase"/>
    <property type="match status" value="1"/>
</dbReference>
<dbReference type="RefSeq" id="WP_071164836.1">
    <property type="nucleotide sequence ID" value="NZ_CP017812.1"/>
</dbReference>
<dbReference type="SMART" id="SM00729">
    <property type="entry name" value="Elp3"/>
    <property type="match status" value="1"/>
</dbReference>
<dbReference type="EMBL" id="CP017812">
    <property type="protein sequence ID" value="AOZ73373.1"/>
    <property type="molecule type" value="Genomic_DNA"/>
</dbReference>
<sequence>MSTLKKPDPQGRKLLRVEAKNKETPIERKPDWIRTTAKAGKEYEDMRSLSKGKNLHTVCAEAGCPNIYECWEDREATFLIGGALCTRRCDFCDIATGKPTEYDQNEPERVSDSVKELELKYATITGVARDDLPDGAAWLYAETCRLIHEKCPGTGVELLVDDIRGKEDALQLIFDSKPEVFGHNLETVPRIFKKIRPAFRYERSLEVLQAANEAGLITKSNLILGMGETREEIENAMFDLAESGTHLLTLTQYLRPSPLHHPIDRWVHPEEFIELSKTAKEMGFLGVMAGPMVRSSYRAGKLWGEAMAALGREIPEELSHLANHGSTRQEASSLLATHPHLRGGHSIPVAQ</sequence>
<dbReference type="Pfam" id="PF04055">
    <property type="entry name" value="Radical_SAM"/>
    <property type="match status" value="1"/>
</dbReference>
<dbReference type="NCBIfam" id="NF004019">
    <property type="entry name" value="PRK05481.1"/>
    <property type="match status" value="1"/>
</dbReference>
<dbReference type="OrthoDB" id="9787898at2"/>
<evidence type="ECO:0000256" key="8">
    <source>
        <dbReference type="HAMAP-Rule" id="MF_00206"/>
    </source>
</evidence>
<dbReference type="InterPro" id="IPR007197">
    <property type="entry name" value="rSAM"/>
</dbReference>
<feature type="binding site" evidence="8">
    <location>
        <position position="70"/>
    </location>
    <ligand>
        <name>[4Fe-4S] cluster</name>
        <dbReference type="ChEBI" id="CHEBI:49883"/>
        <label>1</label>
    </ligand>
</feature>
<evidence type="ECO:0000313" key="11">
    <source>
        <dbReference type="EMBL" id="AOZ73373.1"/>
    </source>
</evidence>
<feature type="binding site" evidence="8">
    <location>
        <position position="296"/>
    </location>
    <ligand>
        <name>[4Fe-4S] cluster</name>
        <dbReference type="ChEBI" id="CHEBI:49883"/>
        <label>1</label>
    </ligand>
</feature>
<dbReference type="EC" id="2.8.1.8" evidence="8"/>
<feature type="binding site" evidence="8">
    <location>
        <position position="92"/>
    </location>
    <ligand>
        <name>[4Fe-4S] cluster</name>
        <dbReference type="ChEBI" id="CHEBI:49883"/>
        <label>2</label>
        <note>4Fe-4S-S-AdoMet</note>
    </ligand>
</feature>
<dbReference type="Proteomes" id="UP000176288">
    <property type="component" value="Chromosome"/>
</dbReference>
<feature type="binding site" evidence="8">
    <location>
        <position position="89"/>
    </location>
    <ligand>
        <name>[4Fe-4S] cluster</name>
        <dbReference type="ChEBI" id="CHEBI:49883"/>
        <label>2</label>
        <note>4Fe-4S-S-AdoMet</note>
    </ligand>
</feature>
<dbReference type="PANTHER" id="PTHR10949:SF0">
    <property type="entry name" value="LIPOYL SYNTHASE, MITOCHONDRIAL"/>
    <property type="match status" value="1"/>
</dbReference>
<dbReference type="InterPro" id="IPR058240">
    <property type="entry name" value="rSAM_sf"/>
</dbReference>
<dbReference type="GO" id="GO:0046872">
    <property type="term" value="F:metal ion binding"/>
    <property type="evidence" value="ECO:0007669"/>
    <property type="project" value="UniProtKB-KW"/>
</dbReference>
<accession>A0A1D9MMI6</accession>
<dbReference type="GO" id="GO:0016992">
    <property type="term" value="F:lipoate synthase activity"/>
    <property type="evidence" value="ECO:0007669"/>
    <property type="project" value="UniProtKB-UniRule"/>
</dbReference>
<keyword evidence="3 8" id="KW-0949">S-adenosyl-L-methionine</keyword>
<evidence type="ECO:0000256" key="1">
    <source>
        <dbReference type="ARBA" id="ARBA00022485"/>
    </source>
</evidence>
<dbReference type="Pfam" id="PF16881">
    <property type="entry name" value="LIAS_N"/>
    <property type="match status" value="1"/>
</dbReference>
<dbReference type="SFLD" id="SFLDS00029">
    <property type="entry name" value="Radical_SAM"/>
    <property type="match status" value="1"/>
</dbReference>
<dbReference type="NCBIfam" id="TIGR00510">
    <property type="entry name" value="lipA"/>
    <property type="match status" value="1"/>
</dbReference>
<dbReference type="GO" id="GO:0005737">
    <property type="term" value="C:cytoplasm"/>
    <property type="evidence" value="ECO:0007669"/>
    <property type="project" value="UniProtKB-SubCell"/>
</dbReference>
<comment type="catalytic activity">
    <reaction evidence="7 8">
        <text>[[Fe-S] cluster scaffold protein carrying a second [4Fe-4S](2+) cluster] + N(6)-octanoyl-L-lysyl-[protein] + 2 oxidized [2Fe-2S]-[ferredoxin] + 2 S-adenosyl-L-methionine + 4 H(+) = [[Fe-S] cluster scaffold protein] + N(6)-[(R)-dihydrolipoyl]-L-lysyl-[protein] + 4 Fe(3+) + 2 hydrogen sulfide + 2 5'-deoxyadenosine + 2 L-methionine + 2 reduced [2Fe-2S]-[ferredoxin]</text>
        <dbReference type="Rhea" id="RHEA:16585"/>
        <dbReference type="Rhea" id="RHEA-COMP:9928"/>
        <dbReference type="Rhea" id="RHEA-COMP:10000"/>
        <dbReference type="Rhea" id="RHEA-COMP:10001"/>
        <dbReference type="Rhea" id="RHEA-COMP:10475"/>
        <dbReference type="Rhea" id="RHEA-COMP:14568"/>
        <dbReference type="Rhea" id="RHEA-COMP:14569"/>
        <dbReference type="ChEBI" id="CHEBI:15378"/>
        <dbReference type="ChEBI" id="CHEBI:17319"/>
        <dbReference type="ChEBI" id="CHEBI:29034"/>
        <dbReference type="ChEBI" id="CHEBI:29919"/>
        <dbReference type="ChEBI" id="CHEBI:33722"/>
        <dbReference type="ChEBI" id="CHEBI:33737"/>
        <dbReference type="ChEBI" id="CHEBI:33738"/>
        <dbReference type="ChEBI" id="CHEBI:57844"/>
        <dbReference type="ChEBI" id="CHEBI:59789"/>
        <dbReference type="ChEBI" id="CHEBI:78809"/>
        <dbReference type="ChEBI" id="CHEBI:83100"/>
        <dbReference type="EC" id="2.8.1.8"/>
    </reaction>
</comment>
<dbReference type="SUPFAM" id="SSF102114">
    <property type="entry name" value="Radical SAM enzymes"/>
    <property type="match status" value="1"/>
</dbReference>
<keyword evidence="1 8" id="KW-0004">4Fe-4S</keyword>
<dbReference type="PANTHER" id="PTHR10949">
    <property type="entry name" value="LIPOYL SYNTHASE"/>
    <property type="match status" value="1"/>
</dbReference>
<feature type="domain" description="Radical SAM core" evidence="10">
    <location>
        <begin position="71"/>
        <end position="285"/>
    </location>
</feature>
<evidence type="ECO:0000259" key="10">
    <source>
        <dbReference type="PROSITE" id="PS51918"/>
    </source>
</evidence>
<dbReference type="InterPro" id="IPR031691">
    <property type="entry name" value="LIAS_N"/>
</dbReference>
<evidence type="ECO:0000256" key="9">
    <source>
        <dbReference type="SAM" id="MobiDB-lite"/>
    </source>
</evidence>
<comment type="similarity">
    <text evidence="8">Belongs to the radical SAM superfamily. Lipoyl synthase family.</text>
</comment>
<dbReference type="UniPathway" id="UPA00538">
    <property type="reaction ID" value="UER00593"/>
</dbReference>
<protein>
    <recommendedName>
        <fullName evidence="8">Lipoyl synthase</fullName>
        <ecNumber evidence="8">2.8.1.8</ecNumber>
    </recommendedName>
    <alternativeName>
        <fullName evidence="8">Lip-syn</fullName>
        <shortName evidence="8">LS</shortName>
    </alternativeName>
    <alternativeName>
        <fullName evidence="8">Lipoate synthase</fullName>
    </alternativeName>
    <alternativeName>
        <fullName evidence="8">Lipoic acid synthase</fullName>
    </alternativeName>
    <alternativeName>
        <fullName evidence="8">Sulfur insertion protein LipA</fullName>
    </alternativeName>
</protein>
<comment type="cofactor">
    <cofactor evidence="8">
        <name>[4Fe-4S] cluster</name>
        <dbReference type="ChEBI" id="CHEBI:49883"/>
    </cofactor>
    <text evidence="8">Binds 2 [4Fe-4S] clusters per subunit. One cluster is coordinated with 3 cysteines and an exchangeable S-adenosyl-L-methionine.</text>
</comment>
<dbReference type="HAMAP" id="MF_00206">
    <property type="entry name" value="Lipoyl_synth"/>
    <property type="match status" value="1"/>
</dbReference>